<gene>
    <name evidence="2" type="ORF">GCM10022223_17000</name>
</gene>
<dbReference type="RefSeq" id="WP_231485204.1">
    <property type="nucleotide sequence ID" value="NZ_BAAAZO010000002.1"/>
</dbReference>
<dbReference type="Pfam" id="PF10012">
    <property type="entry name" value="DUF2255"/>
    <property type="match status" value="2"/>
</dbReference>
<reference evidence="3" key="1">
    <citation type="journal article" date="2019" name="Int. J. Syst. Evol. Microbiol.">
        <title>The Global Catalogue of Microorganisms (GCM) 10K type strain sequencing project: providing services to taxonomists for standard genome sequencing and annotation.</title>
        <authorList>
            <consortium name="The Broad Institute Genomics Platform"/>
            <consortium name="The Broad Institute Genome Sequencing Center for Infectious Disease"/>
            <person name="Wu L."/>
            <person name="Ma J."/>
        </authorList>
    </citation>
    <scope>NUCLEOTIDE SEQUENCE [LARGE SCALE GENOMIC DNA]</scope>
    <source>
        <strain evidence="3">JCM 16902</strain>
    </source>
</reference>
<evidence type="ECO:0000256" key="1">
    <source>
        <dbReference type="SAM" id="MobiDB-lite"/>
    </source>
</evidence>
<organism evidence="2 3">
    <name type="scientific">Kineosporia mesophila</name>
    <dbReference type="NCBI Taxonomy" id="566012"/>
    <lineage>
        <taxon>Bacteria</taxon>
        <taxon>Bacillati</taxon>
        <taxon>Actinomycetota</taxon>
        <taxon>Actinomycetes</taxon>
        <taxon>Kineosporiales</taxon>
        <taxon>Kineosporiaceae</taxon>
        <taxon>Kineosporia</taxon>
    </lineage>
</organism>
<sequence>MNQQRADPEPAATGRWSPEQAQRIHAADELEIAVARTDGTLRRWTPVWVVCVGEEVFVRTWYRRETGWYGQVLRSRRGRVRVPGVETDVEIEEVTGPVGAAVDPAVDEAVDESVDESVDAAVDVAYRAKYRRYGSGSVDQMVSEAAVATTLRLRPAGRSRKE</sequence>
<evidence type="ECO:0000313" key="2">
    <source>
        <dbReference type="EMBL" id="GAA3601857.1"/>
    </source>
</evidence>
<dbReference type="EMBL" id="BAAAZO010000002">
    <property type="protein sequence ID" value="GAA3601857.1"/>
    <property type="molecule type" value="Genomic_DNA"/>
</dbReference>
<keyword evidence="3" id="KW-1185">Reference proteome</keyword>
<protein>
    <submittedName>
        <fullName evidence="2">DUF2255 family protein</fullName>
    </submittedName>
</protein>
<evidence type="ECO:0000313" key="3">
    <source>
        <dbReference type="Proteomes" id="UP001501074"/>
    </source>
</evidence>
<feature type="region of interest" description="Disordered" evidence="1">
    <location>
        <begin position="1"/>
        <end position="20"/>
    </location>
</feature>
<dbReference type="InterPro" id="IPR016888">
    <property type="entry name" value="UCP028498"/>
</dbReference>
<comment type="caution">
    <text evidence="2">The sequence shown here is derived from an EMBL/GenBank/DDBJ whole genome shotgun (WGS) entry which is preliminary data.</text>
</comment>
<dbReference type="Proteomes" id="UP001501074">
    <property type="component" value="Unassembled WGS sequence"/>
</dbReference>
<proteinExistence type="predicted"/>
<accession>A0ABP6Z915</accession>
<name>A0ABP6Z915_9ACTN</name>